<feature type="domain" description="Glutamate synthase alpha subunit C-terminal" evidence="1">
    <location>
        <begin position="20"/>
        <end position="188"/>
    </location>
</feature>
<dbReference type="PANTHER" id="PTHR39673:SF5">
    <property type="entry name" value="TUNGSTEN-CONTAINING FORMYLMETHANOFURAN DEHYDROGENASE 2 SUBUNIT C"/>
    <property type="match status" value="1"/>
</dbReference>
<protein>
    <recommendedName>
        <fullName evidence="1">Glutamate synthase alpha subunit C-terminal domain-containing protein</fullName>
    </recommendedName>
</protein>
<dbReference type="InterPro" id="IPR035710">
    <property type="entry name" value="Archaeal_gltB"/>
</dbReference>
<evidence type="ECO:0000313" key="2">
    <source>
        <dbReference type="EMBL" id="QNB45053.1"/>
    </source>
</evidence>
<dbReference type="InterPro" id="IPR002489">
    <property type="entry name" value="Glu_synth_asu_C"/>
</dbReference>
<name>A0A7G6DYZ9_THEFR</name>
<dbReference type="OrthoDB" id="9803192at2"/>
<dbReference type="PIRSF" id="PIRSF006519">
    <property type="entry name" value="GOGAT_dom3"/>
    <property type="match status" value="1"/>
</dbReference>
<organism evidence="2 3">
    <name type="scientific">Thermanaerosceptrum fracticalcis</name>
    <dbReference type="NCBI Taxonomy" id="1712410"/>
    <lineage>
        <taxon>Bacteria</taxon>
        <taxon>Bacillati</taxon>
        <taxon>Bacillota</taxon>
        <taxon>Clostridia</taxon>
        <taxon>Eubacteriales</taxon>
        <taxon>Peptococcaceae</taxon>
        <taxon>Thermanaerosceptrum</taxon>
    </lineage>
</organism>
<accession>A0A7G6DYZ9</accession>
<dbReference type="InterPro" id="IPR036485">
    <property type="entry name" value="Glu_synth_asu_C_sf"/>
</dbReference>
<dbReference type="SUPFAM" id="SSF69336">
    <property type="entry name" value="Alpha subunit of glutamate synthase, C-terminal domain"/>
    <property type="match status" value="1"/>
</dbReference>
<dbReference type="EMBL" id="CP045798">
    <property type="protein sequence ID" value="QNB45053.1"/>
    <property type="molecule type" value="Genomic_DNA"/>
</dbReference>
<dbReference type="CDD" id="cd00981">
    <property type="entry name" value="arch_gltB"/>
    <property type="match status" value="1"/>
</dbReference>
<dbReference type="GO" id="GO:0016491">
    <property type="term" value="F:oxidoreductase activity"/>
    <property type="evidence" value="ECO:0007669"/>
    <property type="project" value="InterPro"/>
</dbReference>
<dbReference type="RefSeq" id="WP_034422943.1">
    <property type="nucleotide sequence ID" value="NZ_CP045798.1"/>
</dbReference>
<dbReference type="InterPro" id="IPR012061">
    <property type="entry name" value="Glu_synth_lsu_3"/>
</dbReference>
<keyword evidence="3" id="KW-1185">Reference proteome</keyword>
<dbReference type="Proteomes" id="UP000515847">
    <property type="component" value="Chromosome"/>
</dbReference>
<dbReference type="PANTHER" id="PTHR39673">
    <property type="entry name" value="TUNGSTEN FORMYLMETHANOFURAN DEHYDROGENASE, SUBUNIT C (FWDC)"/>
    <property type="match status" value="1"/>
</dbReference>
<dbReference type="AlphaFoldDB" id="A0A7G6DYZ9"/>
<dbReference type="Gene3D" id="2.160.20.60">
    <property type="entry name" value="Glutamate synthase, alpha subunit, C-terminal domain"/>
    <property type="match status" value="1"/>
</dbReference>
<evidence type="ECO:0000259" key="1">
    <source>
        <dbReference type="Pfam" id="PF01493"/>
    </source>
</evidence>
<dbReference type="KEGG" id="tfr:BR63_01165"/>
<proteinExistence type="predicted"/>
<dbReference type="Pfam" id="PF01493">
    <property type="entry name" value="GXGXG"/>
    <property type="match status" value="1"/>
</dbReference>
<sequence length="246" mass="27148">MITIDARGMKYKELNELVKQSMAHGAQEISIKNVNGHRFIGDGLKGRQKIIIKGTPGNDMAAFMDGLHLEILGNAQDAVGNTMNDGIIVIHGDARDTLGYAMRGGEIYVQGNVGYRVGIHMKGYMDKNPVIVVGGKAGDFFAEYMAGGIQIVLGLNLKSGEKIVGDYCGAGMHGGVIYLRGEVDPQQLGKEVKVVPLEEEDYTILNKYVGRFAAYFKFDAEEIMNKEFKKLIPYNKRPYGNMYAKW</sequence>
<gene>
    <name evidence="2" type="ORF">BR63_01165</name>
</gene>
<reference evidence="2 3" key="1">
    <citation type="journal article" date="2019" name="Front. Microbiol.">
        <title>Thermoanaerosceptrum fracticalcis gen. nov. sp. nov., a Novel Fumarate-Fermenting Microorganism From a Deep Fractured Carbonate Aquifer of the US Great Basin.</title>
        <authorList>
            <person name="Hamilton-Brehm S.D."/>
            <person name="Stewart L.E."/>
            <person name="Zavarin M."/>
            <person name="Caldwell M."/>
            <person name="Lawson P.A."/>
            <person name="Onstott T.C."/>
            <person name="Grzymski J."/>
            <person name="Neveux I."/>
            <person name="Lollar B.S."/>
            <person name="Russell C.E."/>
            <person name="Moser D.P."/>
        </authorList>
    </citation>
    <scope>NUCLEOTIDE SEQUENCE [LARGE SCALE GENOMIC DNA]</scope>
    <source>
        <strain evidence="2 3">DRI-13</strain>
    </source>
</reference>
<evidence type="ECO:0000313" key="3">
    <source>
        <dbReference type="Proteomes" id="UP000515847"/>
    </source>
</evidence>